<keyword evidence="2" id="KW-1185">Reference proteome</keyword>
<dbReference type="EMBL" id="CP021780">
    <property type="protein sequence ID" value="ASA25633.1"/>
    <property type="molecule type" value="Genomic_DNA"/>
</dbReference>
<dbReference type="RefSeq" id="WP_087919594.1">
    <property type="nucleotide sequence ID" value="NZ_CP021780.1"/>
</dbReference>
<dbReference type="AlphaFoldDB" id="A0A2Z2KPK0"/>
<evidence type="ECO:0000313" key="1">
    <source>
        <dbReference type="EMBL" id="ASA25633.1"/>
    </source>
</evidence>
<dbReference type="KEGG" id="pdh:B9T62_35810"/>
<name>A0A2Z2KPK0_9BACL</name>
<gene>
    <name evidence="1" type="ORF">B9T62_35810</name>
</gene>
<protein>
    <submittedName>
        <fullName evidence="1">Uncharacterized protein</fullName>
    </submittedName>
</protein>
<sequence>MNIIVDHREMKTANGEAAVYSPEVAERAVLFQQMLMDYSKKAIVLCNSEFMVHQMHHVTKISGIYDKTVPLFAKDRAMVDQAYSIAGLNGNEIITYTK</sequence>
<organism evidence="1 2">
    <name type="scientific">Paenibacillus donghaensis</name>
    <dbReference type="NCBI Taxonomy" id="414771"/>
    <lineage>
        <taxon>Bacteria</taxon>
        <taxon>Bacillati</taxon>
        <taxon>Bacillota</taxon>
        <taxon>Bacilli</taxon>
        <taxon>Bacillales</taxon>
        <taxon>Paenibacillaceae</taxon>
        <taxon>Paenibacillus</taxon>
    </lineage>
</organism>
<reference evidence="1 2" key="1">
    <citation type="submission" date="2017-06" db="EMBL/GenBank/DDBJ databases">
        <title>Complete genome sequence of Paenibacillus donghaensis KCTC 13049T isolated from East Sea sediment, South Korea.</title>
        <authorList>
            <person name="Jung B.K."/>
            <person name="Hong S.-J."/>
            <person name="Shin J.-H."/>
        </authorList>
    </citation>
    <scope>NUCLEOTIDE SEQUENCE [LARGE SCALE GENOMIC DNA]</scope>
    <source>
        <strain evidence="1 2">KCTC 13049</strain>
    </source>
</reference>
<dbReference type="Proteomes" id="UP000249890">
    <property type="component" value="Chromosome"/>
</dbReference>
<accession>A0A2Z2KPK0</accession>
<proteinExistence type="predicted"/>
<evidence type="ECO:0000313" key="2">
    <source>
        <dbReference type="Proteomes" id="UP000249890"/>
    </source>
</evidence>